<dbReference type="Pfam" id="PF01471">
    <property type="entry name" value="PG_binding_1"/>
    <property type="match status" value="1"/>
</dbReference>
<dbReference type="InterPro" id="IPR002477">
    <property type="entry name" value="Peptidoglycan-bd-like"/>
</dbReference>
<dbReference type="SUPFAM" id="SSF53955">
    <property type="entry name" value="Lysozyme-like"/>
    <property type="match status" value="1"/>
</dbReference>
<evidence type="ECO:0000256" key="2">
    <source>
        <dbReference type="ARBA" id="ARBA00022638"/>
    </source>
</evidence>
<dbReference type="InterPro" id="IPR031922">
    <property type="entry name" value="Pesticin_C"/>
</dbReference>
<evidence type="ECO:0000256" key="1">
    <source>
        <dbReference type="ARBA" id="ARBA00022529"/>
    </source>
</evidence>
<dbReference type="Gene3D" id="1.10.530.40">
    <property type="match status" value="1"/>
</dbReference>
<dbReference type="CDD" id="cd16902">
    <property type="entry name" value="pesticin_lyz"/>
    <property type="match status" value="1"/>
</dbReference>
<organism evidence="6 7">
    <name type="scientific">Marinomonas primoryensis</name>
    <dbReference type="NCBI Taxonomy" id="178399"/>
    <lineage>
        <taxon>Bacteria</taxon>
        <taxon>Pseudomonadati</taxon>
        <taxon>Pseudomonadota</taxon>
        <taxon>Gammaproteobacteria</taxon>
        <taxon>Oceanospirillales</taxon>
        <taxon>Oceanospirillaceae</taxon>
        <taxon>Marinomonas</taxon>
    </lineage>
</organism>
<keyword evidence="2" id="KW-0081">Bacteriolytic enzyme</keyword>
<dbReference type="InterPro" id="IPR023347">
    <property type="entry name" value="Lysozyme_dom_sf"/>
</dbReference>
<evidence type="ECO:0000259" key="4">
    <source>
        <dbReference type="Pfam" id="PF01471"/>
    </source>
</evidence>
<evidence type="ECO:0000259" key="5">
    <source>
        <dbReference type="Pfam" id="PF16754"/>
    </source>
</evidence>
<dbReference type="Proteomes" id="UP001471651">
    <property type="component" value="Unassembled WGS sequence"/>
</dbReference>
<keyword evidence="6" id="KW-0326">Glycosidase</keyword>
<evidence type="ECO:0000313" key="6">
    <source>
        <dbReference type="EMBL" id="MEP7731529.1"/>
    </source>
</evidence>
<proteinExistence type="predicted"/>
<dbReference type="Gene3D" id="1.10.101.10">
    <property type="entry name" value="PGBD-like superfamily/PGBD"/>
    <property type="match status" value="1"/>
</dbReference>
<accession>A0ABV0L641</accession>
<feature type="region of interest" description="Disordered" evidence="3">
    <location>
        <begin position="72"/>
        <end position="113"/>
    </location>
</feature>
<keyword evidence="6" id="KW-0378">Hydrolase</keyword>
<feature type="domain" description="Pesticin C-terminal" evidence="5">
    <location>
        <begin position="233"/>
        <end position="382"/>
    </location>
</feature>
<dbReference type="EC" id="3.2.1.17" evidence="6"/>
<dbReference type="InterPro" id="IPR036365">
    <property type="entry name" value="PGBD-like_sf"/>
</dbReference>
<protein>
    <submittedName>
        <fullName evidence="6">Pesticin C-terminus-like muramidase</fullName>
        <ecNumber evidence="6">3.2.1.17</ecNumber>
    </submittedName>
</protein>
<name>A0ABV0L641_9GAMM</name>
<gene>
    <name evidence="6" type="ORF">ABKW32_18980</name>
</gene>
<keyword evidence="7" id="KW-1185">Reference proteome</keyword>
<comment type="caution">
    <text evidence="6">The sequence shown here is derived from an EMBL/GenBank/DDBJ whole genome shotgun (WGS) entry which is preliminary data.</text>
</comment>
<keyword evidence="1" id="KW-0929">Antimicrobial</keyword>
<feature type="non-terminal residue" evidence="6">
    <location>
        <position position="1"/>
    </location>
</feature>
<feature type="domain" description="Peptidoglycan binding-like" evidence="4">
    <location>
        <begin position="147"/>
        <end position="189"/>
    </location>
</feature>
<evidence type="ECO:0000313" key="7">
    <source>
        <dbReference type="Proteomes" id="UP001471651"/>
    </source>
</evidence>
<sequence length="410" mass="44316">SGSKAVLEAASEMTIKVGGSFIKIDAAGVHIVGSAINLNTGGSAGSGSGFSGLSAARPLGATPPEYDADLEAIEGNDAPDSPLADMTTSAAPTTASDEKSDEAEATEETTTTVSDPILQSSVLKASTALEQLAKNSGPSYQKGSTEAEDVKRIQQALLKMDFNLGPAKDDGDFGSKTETAVKLFQENYQATNNTHAAYSLDNQNGVVDQYTLLGLDEALMEVWKYVQECKLRINFEFIKQLEGSRKDGYVPAPDDSQSGVTIGSGFDIGARSLTDLKILGLPDKLIKKFSPYVQLKKQDAVALLKDIPLSITDEEQVLLEQLVKNSETEKIVNLYNNSESKVKFECLPEEAQTVIASVAYQNGYLPSRTPDFWTQAVKQDWNAVYDNLMDFSDAFPTRREKEANLIKRLL</sequence>
<dbReference type="RefSeq" id="WP_348578101.1">
    <property type="nucleotide sequence ID" value="NZ_JBDYKN010000043.1"/>
</dbReference>
<evidence type="ECO:0000256" key="3">
    <source>
        <dbReference type="SAM" id="MobiDB-lite"/>
    </source>
</evidence>
<dbReference type="InterPro" id="IPR036366">
    <property type="entry name" value="PGBDSf"/>
</dbReference>
<dbReference type="GO" id="GO:0003796">
    <property type="term" value="F:lysozyme activity"/>
    <property type="evidence" value="ECO:0007669"/>
    <property type="project" value="UniProtKB-EC"/>
</dbReference>
<dbReference type="SUPFAM" id="SSF47090">
    <property type="entry name" value="PGBD-like"/>
    <property type="match status" value="1"/>
</dbReference>
<dbReference type="EMBL" id="JBDYKN010000043">
    <property type="protein sequence ID" value="MEP7731529.1"/>
    <property type="molecule type" value="Genomic_DNA"/>
</dbReference>
<dbReference type="InterPro" id="IPR023346">
    <property type="entry name" value="Lysozyme-like_dom_sf"/>
</dbReference>
<reference evidence="6 7" key="1">
    <citation type="submission" date="2024-05" db="EMBL/GenBank/DDBJ databases">
        <authorList>
            <person name="Busch G.E."/>
            <person name="Sharma I."/>
        </authorList>
    </citation>
    <scope>NUCLEOTIDE SEQUENCE [LARGE SCALE GENOMIC DNA]</scope>
    <source>
        <strain evidence="6 7">23GB23</strain>
    </source>
</reference>
<dbReference type="Pfam" id="PF16754">
    <property type="entry name" value="Pesticin"/>
    <property type="match status" value="1"/>
</dbReference>